<keyword evidence="3" id="KW-0808">Transferase</keyword>
<dbReference type="CDD" id="cd03784">
    <property type="entry name" value="GT1_Gtf-like"/>
    <property type="match status" value="1"/>
</dbReference>
<dbReference type="Proteomes" id="UP001200034">
    <property type="component" value="Unassembled WGS sequence"/>
</dbReference>
<protein>
    <recommendedName>
        <fullName evidence="7">UDP-glucuronosyltransferase</fullName>
    </recommendedName>
</protein>
<name>A0AAD4K4K9_9MUSC</name>
<reference evidence="5" key="1">
    <citation type="journal article" date="2021" name="Mol. Ecol. Resour.">
        <title>Phylogenomic analyses of the genus Drosophila reveals genomic signals of climate adaptation.</title>
        <authorList>
            <person name="Li F."/>
            <person name="Rane R.V."/>
            <person name="Luria V."/>
            <person name="Xiong Z."/>
            <person name="Chen J."/>
            <person name="Li Z."/>
            <person name="Catullo R.A."/>
            <person name="Griffin P.C."/>
            <person name="Schiffer M."/>
            <person name="Pearce S."/>
            <person name="Lee S.F."/>
            <person name="McElroy K."/>
            <person name="Stocker A."/>
            <person name="Shirriffs J."/>
            <person name="Cockerell F."/>
            <person name="Coppin C."/>
            <person name="Sgro C.M."/>
            <person name="Karger A."/>
            <person name="Cain J.W."/>
            <person name="Weber J.A."/>
            <person name="Santpere G."/>
            <person name="Kirschner M.W."/>
            <person name="Hoffmann A.A."/>
            <person name="Oakeshott J.G."/>
            <person name="Zhang G."/>
        </authorList>
    </citation>
    <scope>NUCLEOTIDE SEQUENCE</scope>
    <source>
        <strain evidence="5">BGI-SZ-2011g</strain>
    </source>
</reference>
<sequence>MTTQYHQARTIVLLTLAMCWTASIGVASAGNILAVFPHYGYSHFRVVQPLLSELAQRGHHVTVISYVKNPLAAQLPNYEQLLTSDANDDQAATTINVVPLTEHTPTRSLPVLLEEYYSLFSEGQSTCRRLYESGHVATVLQRHKEQPYDLLLTEYFSRDCQLSLAKLMQLPVIGVSTCALMPYFYDRIDLPDNPAYVQSEFVGFAQPLQWHERLLNFVQAKLLKLLFKLHTQRADQQLIKQHLGVDIDVDEVAREQTAFILVNQHYSHMGSRPATPQLIEVGGMHITSAIKQQLPQEVAQFLEQSPQGVIFISWGSMVRASSIDADKLQAMLQVLSQQPLNVIWKWETDEHPDVDAGKFLFVKWAPQLALLCKYNESKCNCYRLFCICKSSNVFYICPGQPRVKVFWAHAGLLGMTEALHCGKPMLMTPIYGDQFLNAFAAQQRGVGLKLDYEQIDASVLQETLQELSHVGYAERAEKLAQVFNGRQRTPLESAIWSVEHVLQHGLLAAKLLQSPGIELNWFIYHSLDSIALIALLGLLIVVSWRALFPAHSKRQSRAQTQRRAGKPSRK</sequence>
<dbReference type="SUPFAM" id="SSF53756">
    <property type="entry name" value="UDP-Glycosyltransferase/glycogen phosphorylase"/>
    <property type="match status" value="2"/>
</dbReference>
<dbReference type="PANTHER" id="PTHR48043">
    <property type="entry name" value="EG:EG0003.4 PROTEIN-RELATED"/>
    <property type="match status" value="1"/>
</dbReference>
<comment type="similarity">
    <text evidence="1">Belongs to the UDP-glycosyltransferase family.</text>
</comment>
<dbReference type="Pfam" id="PF00201">
    <property type="entry name" value="UDPGT"/>
    <property type="match status" value="2"/>
</dbReference>
<evidence type="ECO:0000256" key="1">
    <source>
        <dbReference type="ARBA" id="ARBA00009995"/>
    </source>
</evidence>
<evidence type="ECO:0000313" key="6">
    <source>
        <dbReference type="Proteomes" id="UP001200034"/>
    </source>
</evidence>
<dbReference type="InterPro" id="IPR002213">
    <property type="entry name" value="UDP_glucos_trans"/>
</dbReference>
<evidence type="ECO:0008006" key="7">
    <source>
        <dbReference type="Google" id="ProtNLM"/>
    </source>
</evidence>
<keyword evidence="6" id="KW-1185">Reference proteome</keyword>
<feature type="transmembrane region" description="Helical" evidence="4">
    <location>
        <begin position="521"/>
        <end position="547"/>
    </location>
</feature>
<dbReference type="Gene3D" id="3.40.50.2000">
    <property type="entry name" value="Glycogen Phosphorylase B"/>
    <property type="match status" value="2"/>
</dbReference>
<dbReference type="EMBL" id="JAJJHW010001127">
    <property type="protein sequence ID" value="KAH8377404.1"/>
    <property type="molecule type" value="Genomic_DNA"/>
</dbReference>
<comment type="caution">
    <text evidence="5">The sequence shown here is derived from an EMBL/GenBank/DDBJ whole genome shotgun (WGS) entry which is preliminary data.</text>
</comment>
<accession>A0AAD4K4K9</accession>
<keyword evidence="4" id="KW-0812">Transmembrane</keyword>
<evidence type="ECO:0000256" key="3">
    <source>
        <dbReference type="ARBA" id="ARBA00022679"/>
    </source>
</evidence>
<dbReference type="PANTHER" id="PTHR48043:SF114">
    <property type="entry name" value="IP04436P-RELATED"/>
    <property type="match status" value="1"/>
</dbReference>
<organism evidence="5 6">
    <name type="scientific">Drosophila rubida</name>
    <dbReference type="NCBI Taxonomy" id="30044"/>
    <lineage>
        <taxon>Eukaryota</taxon>
        <taxon>Metazoa</taxon>
        <taxon>Ecdysozoa</taxon>
        <taxon>Arthropoda</taxon>
        <taxon>Hexapoda</taxon>
        <taxon>Insecta</taxon>
        <taxon>Pterygota</taxon>
        <taxon>Neoptera</taxon>
        <taxon>Endopterygota</taxon>
        <taxon>Diptera</taxon>
        <taxon>Brachycera</taxon>
        <taxon>Muscomorpha</taxon>
        <taxon>Ephydroidea</taxon>
        <taxon>Drosophilidae</taxon>
        <taxon>Drosophila</taxon>
    </lineage>
</organism>
<evidence type="ECO:0000256" key="4">
    <source>
        <dbReference type="SAM" id="Phobius"/>
    </source>
</evidence>
<dbReference type="AlphaFoldDB" id="A0AAD4K4K9"/>
<dbReference type="InterPro" id="IPR050271">
    <property type="entry name" value="UDP-glycosyltransferase"/>
</dbReference>
<keyword evidence="4" id="KW-1133">Transmembrane helix</keyword>
<proteinExistence type="inferred from homology"/>
<dbReference type="GO" id="GO:0008194">
    <property type="term" value="F:UDP-glycosyltransferase activity"/>
    <property type="evidence" value="ECO:0007669"/>
    <property type="project" value="InterPro"/>
</dbReference>
<keyword evidence="2" id="KW-0328">Glycosyltransferase</keyword>
<evidence type="ECO:0000313" key="5">
    <source>
        <dbReference type="EMBL" id="KAH8377404.1"/>
    </source>
</evidence>
<gene>
    <name evidence="5" type="ORF">KR093_005324</name>
</gene>
<evidence type="ECO:0000256" key="2">
    <source>
        <dbReference type="ARBA" id="ARBA00022676"/>
    </source>
</evidence>
<keyword evidence="4" id="KW-0472">Membrane</keyword>